<keyword evidence="1" id="KW-0493">Microtubule</keyword>
<proteinExistence type="predicted"/>
<evidence type="ECO:0000256" key="4">
    <source>
        <dbReference type="ARBA" id="ARBA00023054"/>
    </source>
</evidence>
<feature type="coiled-coil region" evidence="6">
    <location>
        <begin position="1006"/>
        <end position="1068"/>
    </location>
</feature>
<keyword evidence="2" id="KW-0547">Nucleotide-binding</keyword>
<reference evidence="7" key="1">
    <citation type="submission" date="2023-08" db="EMBL/GenBank/DDBJ databases">
        <title>Draft sequence of the Babesia gibsoni genome.</title>
        <authorList>
            <person name="Yamagishi J.Y."/>
            <person name="Xuan X.X."/>
        </authorList>
    </citation>
    <scope>NUCLEOTIDE SEQUENCE</scope>
    <source>
        <strain evidence="7">Azabu</strain>
    </source>
</reference>
<accession>A0AAD8PEP9</accession>
<organism evidence="7 8">
    <name type="scientific">Babesia gibsoni</name>
    <dbReference type="NCBI Taxonomy" id="33632"/>
    <lineage>
        <taxon>Eukaryota</taxon>
        <taxon>Sar</taxon>
        <taxon>Alveolata</taxon>
        <taxon>Apicomplexa</taxon>
        <taxon>Aconoidasida</taxon>
        <taxon>Piroplasmida</taxon>
        <taxon>Babesiidae</taxon>
        <taxon>Babesia</taxon>
    </lineage>
</organism>
<keyword evidence="5" id="KW-0505">Motor protein</keyword>
<protein>
    <submittedName>
        <fullName evidence="7">Uncharacterized protein</fullName>
    </submittedName>
</protein>
<evidence type="ECO:0000313" key="8">
    <source>
        <dbReference type="Proteomes" id="UP001230268"/>
    </source>
</evidence>
<dbReference type="GO" id="GO:0005874">
    <property type="term" value="C:microtubule"/>
    <property type="evidence" value="ECO:0007669"/>
    <property type="project" value="UniProtKB-KW"/>
</dbReference>
<dbReference type="GO" id="GO:0005524">
    <property type="term" value="F:ATP binding"/>
    <property type="evidence" value="ECO:0007669"/>
    <property type="project" value="UniProtKB-KW"/>
</dbReference>
<evidence type="ECO:0000256" key="5">
    <source>
        <dbReference type="ARBA" id="ARBA00023175"/>
    </source>
</evidence>
<comment type="caution">
    <text evidence="7">The sequence shown here is derived from an EMBL/GenBank/DDBJ whole genome shotgun (WGS) entry which is preliminary data.</text>
</comment>
<dbReference type="PANTHER" id="PTHR37739">
    <property type="entry name" value="KINESIN-LIKE PROTEIN KIN-12D"/>
    <property type="match status" value="1"/>
</dbReference>
<evidence type="ECO:0000256" key="3">
    <source>
        <dbReference type="ARBA" id="ARBA00022840"/>
    </source>
</evidence>
<dbReference type="InterPro" id="IPR044986">
    <property type="entry name" value="KIF15/KIN-12"/>
</dbReference>
<evidence type="ECO:0000256" key="6">
    <source>
        <dbReference type="SAM" id="Coils"/>
    </source>
</evidence>
<name>A0AAD8PEP9_BABGI</name>
<feature type="coiled-coil region" evidence="6">
    <location>
        <begin position="796"/>
        <end position="949"/>
    </location>
</feature>
<dbReference type="Proteomes" id="UP001230268">
    <property type="component" value="Unassembled WGS sequence"/>
</dbReference>
<evidence type="ECO:0000256" key="2">
    <source>
        <dbReference type="ARBA" id="ARBA00022741"/>
    </source>
</evidence>
<evidence type="ECO:0000313" key="7">
    <source>
        <dbReference type="EMBL" id="KAK1443975.1"/>
    </source>
</evidence>
<keyword evidence="3" id="KW-0067">ATP-binding</keyword>
<gene>
    <name evidence="7" type="ORF">BgAZ_208510</name>
</gene>
<keyword evidence="4 6" id="KW-0175">Coiled coil</keyword>
<dbReference type="AlphaFoldDB" id="A0AAD8PEP9"/>
<dbReference type="PANTHER" id="PTHR37739:SF8">
    <property type="entry name" value="KINESIN-LIKE PROTEIN KIN-12D"/>
    <property type="match status" value="1"/>
</dbReference>
<dbReference type="Gene3D" id="1.10.287.1490">
    <property type="match status" value="1"/>
</dbReference>
<evidence type="ECO:0000256" key="1">
    <source>
        <dbReference type="ARBA" id="ARBA00022701"/>
    </source>
</evidence>
<sequence length="1088" mass="121922">MVSGDANYANIDHRGYTSLAKQHTTNDYQGKDNVRNGHTVKDYLHNIDEHIEYPCADYKPNSGVTYKYTQNGTGVDVSNAGYPGSNVYRKGTMFDDCATFAREARSAVLGRHELEKFERNPYRSRYLNTSECEILLTKHCQRLLHTYYSRADTLCSKVSFGGFPIVTLDDLAESGLTSSDHMTTLTTLSILARYHKVGYLIPQTVDLSASNAHIVTHVLNVIRAIYAASAGHAGFNVQQQWNSVDVARRFFSLLKRGVWLQTTGEEDSFASLDRQVAQRIALLYALCIHLLDVVLLNSPENVEDLTELNCNLYDTLGCVACCFVEQEVKGTGRKAYFSQDADLPEDRMSPDIGDYNAIFSKHWSVINSLLACGVKFSNSDLLVKGVKALCNMLESNNAGRSLLLWAYCVYVRLCPTELSQNNYSIPRILFEYMSKCRSVLQLRAVINALALCMRDSGFSRYADDRMNPQKTFATFVLHSCNLIHNKMDDLAVPILQMLHLLFDLCPKTLPYIANTMSGTAGLLERYSETVGNAVETFLNVATLSLGPIQVVMALIMRRVLLRSDVTKSLNPDLRNKFVKHLLAMVGFKKPASATALDPTGLVSKVALLDAFVQAGGLQDLVSAMKDVNAKQLRMVALHTTSVSCESLHKELCVGDIATKLVAYDALAGYRSETMDSGTFVLCALCSAVKMCPGVSALLREYSAAYAAMGEHHVAGSFVGEGKFLRAISSDTSLSDPARSLKTAALLSLHSIIASIHMSSEPFKQGLIHALLCPDGAGDRHYQELAVKYKAQLASHRKEVARSRARLEAQAKDFQQQQVAAAKQMELLKDEYNAKIERSRTELATAQSQINSATSQAQQLERECVKLRTQVQDLDNALRQVTVEKTQANDMLREANVNRDRLKYEVSNLQTQVEQRDASIAQLRHVENDNANLNQEVSELNAQVERVYRMLITLMSKHKQLEGELLQSKQDNEYTVQQLRERQLQVEDLSNKCRTHEHTISTMRAAKDVADGEIQRLTREIQLLEGRVHKATEDMNALQARYNLSTQSLKEAEDQNRRMNEQLQRCETQLRQRGEHLSTIYLTFKDRHY</sequence>
<keyword evidence="8" id="KW-1185">Reference proteome</keyword>
<dbReference type="EMBL" id="JAVEPI010000002">
    <property type="protein sequence ID" value="KAK1443975.1"/>
    <property type="molecule type" value="Genomic_DNA"/>
</dbReference>